<feature type="region of interest" description="Disordered" evidence="1">
    <location>
        <begin position="55"/>
        <end position="80"/>
    </location>
</feature>
<evidence type="ECO:0000313" key="3">
    <source>
        <dbReference type="Proteomes" id="UP001207930"/>
    </source>
</evidence>
<evidence type="ECO:0000256" key="1">
    <source>
        <dbReference type="SAM" id="MobiDB-lite"/>
    </source>
</evidence>
<accession>A0ABT3FTS1</accession>
<gene>
    <name evidence="2" type="ORF">OKA04_19620</name>
</gene>
<evidence type="ECO:0000313" key="2">
    <source>
        <dbReference type="EMBL" id="MCW1886958.1"/>
    </source>
</evidence>
<proteinExistence type="predicted"/>
<protein>
    <submittedName>
        <fullName evidence="2">Uncharacterized protein</fullName>
    </submittedName>
</protein>
<reference evidence="2 3" key="1">
    <citation type="submission" date="2022-10" db="EMBL/GenBank/DDBJ databases">
        <title>Luteolibacter flavescens strain MCCC 1K03193, whole genome shotgun sequencing project.</title>
        <authorList>
            <person name="Zhao G."/>
            <person name="Shen L."/>
        </authorList>
    </citation>
    <scope>NUCLEOTIDE SEQUENCE [LARGE SCALE GENOMIC DNA]</scope>
    <source>
        <strain evidence="2 3">MCCC 1K03193</strain>
    </source>
</reference>
<comment type="caution">
    <text evidence="2">The sequence shown here is derived from an EMBL/GenBank/DDBJ whole genome shotgun (WGS) entry which is preliminary data.</text>
</comment>
<organism evidence="2 3">
    <name type="scientific">Luteolibacter flavescens</name>
    <dbReference type="NCBI Taxonomy" id="1859460"/>
    <lineage>
        <taxon>Bacteria</taxon>
        <taxon>Pseudomonadati</taxon>
        <taxon>Verrucomicrobiota</taxon>
        <taxon>Verrucomicrobiia</taxon>
        <taxon>Verrucomicrobiales</taxon>
        <taxon>Verrucomicrobiaceae</taxon>
        <taxon>Luteolibacter</taxon>
    </lineage>
</organism>
<dbReference type="EMBL" id="JAPDDS010000013">
    <property type="protein sequence ID" value="MCW1886958.1"/>
    <property type="molecule type" value="Genomic_DNA"/>
</dbReference>
<keyword evidence="3" id="KW-1185">Reference proteome</keyword>
<name>A0ABT3FTS1_9BACT</name>
<sequence length="308" mass="33709">MKLDRAVILSGVLAGLIPLALAQDLLPGPEDLPPPLEDEQILLPESGEDGVIDRVRPGSGAKPLHSAKGSGPSQVIGEGGGTRLLHYRTANPASTKPSFFHRLVAATADGRQFLVYHDESRSPEPLARVNARGDVATVSRWSCIRAHFAPDYKPVNIRKLRGDRFLKTAPGFERFTIRDIAWGESVLICSGHLTISGGDYPFLSRLLFTDKGEVSDHQILWTTWKSGVATRLQRNSAADSIPRSLHQQDQLVLWKNAGPRSSKDLPAGFEKSAWQCTDLTTGTTRLLAETDPVDRTRLEQIEQAIGAR</sequence>
<dbReference type="Proteomes" id="UP001207930">
    <property type="component" value="Unassembled WGS sequence"/>
</dbReference>
<dbReference type="RefSeq" id="WP_264502913.1">
    <property type="nucleotide sequence ID" value="NZ_JAPDDS010000013.1"/>
</dbReference>